<dbReference type="PANTHER" id="PTHR40943">
    <property type="entry name" value="CYTOPLASMIC PROTEIN-RELATED"/>
    <property type="match status" value="1"/>
</dbReference>
<name>A0A382WHD3_9ZZZZ</name>
<organism evidence="2">
    <name type="scientific">marine metagenome</name>
    <dbReference type="NCBI Taxonomy" id="408172"/>
    <lineage>
        <taxon>unclassified sequences</taxon>
        <taxon>metagenomes</taxon>
        <taxon>ecological metagenomes</taxon>
    </lineage>
</organism>
<dbReference type="PANTHER" id="PTHR40943:SF1">
    <property type="entry name" value="CYTOPLASMIC PROTEIN"/>
    <property type="match status" value="1"/>
</dbReference>
<gene>
    <name evidence="2" type="ORF">METZ01_LOCUS410894</name>
</gene>
<feature type="domain" description="(S)-ureidoglycine aminohydrolase cupin" evidence="1">
    <location>
        <begin position="190"/>
        <end position="259"/>
    </location>
</feature>
<protein>
    <recommendedName>
        <fullName evidence="1">(S)-ureidoglycine aminohydrolase cupin domain-containing protein</fullName>
    </recommendedName>
</protein>
<dbReference type="Gene3D" id="2.60.120.10">
    <property type="entry name" value="Jelly Rolls"/>
    <property type="match status" value="2"/>
</dbReference>
<proteinExistence type="predicted"/>
<feature type="non-terminal residue" evidence="2">
    <location>
        <position position="259"/>
    </location>
</feature>
<sequence>MKKIIIAGIISVVLMVNAKAVELIHINHETFDQLQSLEYESYDSGYAIWQAGDIELFLSENENFSVGVWKAKVGEESMDTPYPYNTLMLIQKGQIETVDSSGDKSVYKAGEGFMTPKGWTGTFSITKDLEIIYIYDGFVATENDPSIDLNNIAKNNYNENAISMTLSRKQFEREDEQSLLAKEELTFTNKDESFQIGTWSASAGSVPAKWPYDEFMYVLKGSIEMTDANGKVLVINPNEGVVVPKDWEGVFSVLETVVK</sequence>
<dbReference type="InterPro" id="IPR011051">
    <property type="entry name" value="RmlC_Cupin_sf"/>
</dbReference>
<dbReference type="InterPro" id="IPR014710">
    <property type="entry name" value="RmlC-like_jellyroll"/>
</dbReference>
<dbReference type="InterPro" id="IPR008579">
    <property type="entry name" value="UGlyAH_Cupin_dom"/>
</dbReference>
<dbReference type="Pfam" id="PF05899">
    <property type="entry name" value="Cupin_3"/>
    <property type="match status" value="1"/>
</dbReference>
<dbReference type="EMBL" id="UINC01159763">
    <property type="protein sequence ID" value="SVD58040.1"/>
    <property type="molecule type" value="Genomic_DNA"/>
</dbReference>
<reference evidence="2" key="1">
    <citation type="submission" date="2018-05" db="EMBL/GenBank/DDBJ databases">
        <authorList>
            <person name="Lanie J.A."/>
            <person name="Ng W.-L."/>
            <person name="Kazmierczak K.M."/>
            <person name="Andrzejewski T.M."/>
            <person name="Davidsen T.M."/>
            <person name="Wayne K.J."/>
            <person name="Tettelin H."/>
            <person name="Glass J.I."/>
            <person name="Rusch D."/>
            <person name="Podicherti R."/>
            <person name="Tsui H.-C.T."/>
            <person name="Winkler M.E."/>
        </authorList>
    </citation>
    <scope>NUCLEOTIDE SEQUENCE</scope>
</reference>
<dbReference type="AlphaFoldDB" id="A0A382WHD3"/>
<accession>A0A382WHD3</accession>
<dbReference type="SUPFAM" id="SSF51182">
    <property type="entry name" value="RmlC-like cupins"/>
    <property type="match status" value="2"/>
</dbReference>
<evidence type="ECO:0000259" key="1">
    <source>
        <dbReference type="Pfam" id="PF05899"/>
    </source>
</evidence>
<evidence type="ECO:0000313" key="2">
    <source>
        <dbReference type="EMBL" id="SVD58040.1"/>
    </source>
</evidence>